<dbReference type="AlphaFoldDB" id="A1RYN9"/>
<dbReference type="KEGG" id="tpe:Tpen_0918"/>
<evidence type="ECO:0000313" key="1">
    <source>
        <dbReference type="EMBL" id="ABL78319.1"/>
    </source>
</evidence>
<protein>
    <submittedName>
        <fullName evidence="1">Uncharacterized protein</fullName>
    </submittedName>
</protein>
<proteinExistence type="predicted"/>
<name>A1RYN9_THEPD</name>
<dbReference type="RefSeq" id="WP_011752584.1">
    <property type="nucleotide sequence ID" value="NC_008698.1"/>
</dbReference>
<dbReference type="OrthoDB" id="30908at2157"/>
<evidence type="ECO:0000313" key="2">
    <source>
        <dbReference type="Proteomes" id="UP000000641"/>
    </source>
</evidence>
<dbReference type="EnsemblBacteria" id="ABL78319">
    <property type="protein sequence ID" value="ABL78319"/>
    <property type="gene ID" value="Tpen_0918"/>
</dbReference>
<gene>
    <name evidence="1" type="ordered locus">Tpen_0918</name>
</gene>
<dbReference type="GeneID" id="4600814"/>
<dbReference type="STRING" id="368408.Tpen_0918"/>
<dbReference type="HOGENOM" id="CLU_1514694_0_0_2"/>
<dbReference type="Proteomes" id="UP000000641">
    <property type="component" value="Chromosome"/>
</dbReference>
<reference evidence="2" key="1">
    <citation type="journal article" date="2008" name="J. Bacteriol.">
        <title>Genome sequence of Thermofilum pendens reveals an exceptional loss of biosynthetic pathways without genome reduction.</title>
        <authorList>
            <person name="Anderson I."/>
            <person name="Rodriguez J."/>
            <person name="Susanti D."/>
            <person name="Porat I."/>
            <person name="Reich C."/>
            <person name="Ulrich L.E."/>
            <person name="Elkins J.G."/>
            <person name="Mavromatis K."/>
            <person name="Lykidis A."/>
            <person name="Kim E."/>
            <person name="Thompson L.S."/>
            <person name="Nolan M."/>
            <person name="Land M."/>
            <person name="Copeland A."/>
            <person name="Lapidus A."/>
            <person name="Lucas S."/>
            <person name="Detter C."/>
            <person name="Zhulin I.B."/>
            <person name="Olsen G.J."/>
            <person name="Whitman W."/>
            <person name="Mukhopadhyay B."/>
            <person name="Bristow J."/>
            <person name="Kyrpides N."/>
        </authorList>
    </citation>
    <scope>NUCLEOTIDE SEQUENCE [LARGE SCALE GENOMIC DNA]</scope>
    <source>
        <strain evidence="2">DSM 2475 / Hrk 5</strain>
    </source>
</reference>
<keyword evidence="2" id="KW-1185">Reference proteome</keyword>
<sequence length="166" mass="18165">MARRRGQVRIIEAVLATFMVVAIILLVMSFARPLRSVYVRETSDLRRLAYNLLNNMADNGVFEKTLANLNPSAAQGGGCTLYDLAMMATASLPPGILFRMDVYRVDFDVSAGNTSLVWLGCASNYDTNTTRLVESEPVSYTYVCTGDPDSVRGTALYILLTIGYSG</sequence>
<dbReference type="EMBL" id="CP000505">
    <property type="protein sequence ID" value="ABL78319.1"/>
    <property type="molecule type" value="Genomic_DNA"/>
</dbReference>
<organism evidence="1 2">
    <name type="scientific">Thermofilum pendens (strain DSM 2475 / Hrk 5)</name>
    <dbReference type="NCBI Taxonomy" id="368408"/>
    <lineage>
        <taxon>Archaea</taxon>
        <taxon>Thermoproteota</taxon>
        <taxon>Thermoprotei</taxon>
        <taxon>Thermofilales</taxon>
        <taxon>Thermofilaceae</taxon>
        <taxon>Thermofilum</taxon>
    </lineage>
</organism>
<accession>A1RYN9</accession>
<dbReference type="eggNOG" id="arCOG10502">
    <property type="taxonomic scope" value="Archaea"/>
</dbReference>